<gene>
    <name evidence="6" type="ORF">TDUB1175_LOCUS7225</name>
</gene>
<dbReference type="AlphaFoldDB" id="A0A7R9VUE9"/>
<proteinExistence type="predicted"/>
<dbReference type="Pfam" id="PF00595">
    <property type="entry name" value="PDZ"/>
    <property type="match status" value="1"/>
</dbReference>
<dbReference type="InterPro" id="IPR006058">
    <property type="entry name" value="2Fe2S_fd_BS"/>
</dbReference>
<dbReference type="InterPro" id="IPR036034">
    <property type="entry name" value="PDZ_sf"/>
</dbReference>
<organism evidence="6">
    <name type="scientific">Pseudictyota dubia</name>
    <dbReference type="NCBI Taxonomy" id="2749911"/>
    <lineage>
        <taxon>Eukaryota</taxon>
        <taxon>Sar</taxon>
        <taxon>Stramenopiles</taxon>
        <taxon>Ochrophyta</taxon>
        <taxon>Bacillariophyta</taxon>
        <taxon>Mediophyceae</taxon>
        <taxon>Biddulphiophycidae</taxon>
        <taxon>Eupodiscales</taxon>
        <taxon>Odontellaceae</taxon>
        <taxon>Pseudictyota</taxon>
    </lineage>
</organism>
<evidence type="ECO:0000256" key="3">
    <source>
        <dbReference type="SAM" id="SignalP"/>
    </source>
</evidence>
<evidence type="ECO:0000256" key="2">
    <source>
        <dbReference type="ARBA" id="ARBA00023014"/>
    </source>
</evidence>
<dbReference type="Pfam" id="PF00111">
    <property type="entry name" value="Fer2"/>
    <property type="match status" value="1"/>
</dbReference>
<dbReference type="PROSITE" id="PS51085">
    <property type="entry name" value="2FE2S_FER_2"/>
    <property type="match status" value="1"/>
</dbReference>
<feature type="chain" id="PRO_5031178686" description="PDZ domain-containing protein" evidence="3">
    <location>
        <begin position="25"/>
        <end position="229"/>
    </location>
</feature>
<reference evidence="6" key="1">
    <citation type="submission" date="2021-01" db="EMBL/GenBank/DDBJ databases">
        <authorList>
            <person name="Corre E."/>
            <person name="Pelletier E."/>
            <person name="Niang G."/>
            <person name="Scheremetjew M."/>
            <person name="Finn R."/>
            <person name="Kale V."/>
            <person name="Holt S."/>
            <person name="Cochrane G."/>
            <person name="Meng A."/>
            <person name="Brown T."/>
            <person name="Cohen L."/>
        </authorList>
    </citation>
    <scope>NUCLEOTIDE SEQUENCE</scope>
    <source>
        <strain evidence="6">CCMP147</strain>
    </source>
</reference>
<dbReference type="InterPro" id="IPR001478">
    <property type="entry name" value="PDZ"/>
</dbReference>
<accession>A0A7R9VUE9</accession>
<feature type="domain" description="2Fe-2S ferredoxin-type" evidence="5">
    <location>
        <begin position="138"/>
        <end position="227"/>
    </location>
</feature>
<dbReference type="PROSITE" id="PS00197">
    <property type="entry name" value="2FE2S_FER_1"/>
    <property type="match status" value="1"/>
</dbReference>
<dbReference type="EMBL" id="HBED01014564">
    <property type="protein sequence ID" value="CAD8305069.1"/>
    <property type="molecule type" value="Transcribed_RNA"/>
</dbReference>
<dbReference type="CDD" id="cd00136">
    <property type="entry name" value="PDZ_canonical"/>
    <property type="match status" value="1"/>
</dbReference>
<dbReference type="InterPro" id="IPR012675">
    <property type="entry name" value="Beta-grasp_dom_sf"/>
</dbReference>
<dbReference type="Gene3D" id="2.30.42.10">
    <property type="match status" value="1"/>
</dbReference>
<dbReference type="InterPro" id="IPR036010">
    <property type="entry name" value="2Fe-2S_ferredoxin-like_sf"/>
</dbReference>
<name>A0A7R9VUE9_9STRA</name>
<protein>
    <recommendedName>
        <fullName evidence="7">PDZ domain-containing protein</fullName>
    </recommendedName>
</protein>
<keyword evidence="1" id="KW-0001">2Fe-2S</keyword>
<keyword evidence="3" id="KW-0732">Signal</keyword>
<keyword evidence="2" id="KW-0411">Iron-sulfur</keyword>
<evidence type="ECO:0008006" key="7">
    <source>
        <dbReference type="Google" id="ProtNLM"/>
    </source>
</evidence>
<evidence type="ECO:0000259" key="5">
    <source>
        <dbReference type="PROSITE" id="PS51085"/>
    </source>
</evidence>
<evidence type="ECO:0000259" key="4">
    <source>
        <dbReference type="PROSITE" id="PS50106"/>
    </source>
</evidence>
<dbReference type="GO" id="GO:0051537">
    <property type="term" value="F:2 iron, 2 sulfur cluster binding"/>
    <property type="evidence" value="ECO:0007669"/>
    <property type="project" value="UniProtKB-KW"/>
</dbReference>
<feature type="domain" description="PDZ" evidence="4">
    <location>
        <begin position="71"/>
        <end position="148"/>
    </location>
</feature>
<dbReference type="InterPro" id="IPR001041">
    <property type="entry name" value="2Fe-2S_ferredoxin-type"/>
</dbReference>
<feature type="signal peptide" evidence="3">
    <location>
        <begin position="1"/>
        <end position="24"/>
    </location>
</feature>
<dbReference type="Gene3D" id="3.10.20.30">
    <property type="match status" value="1"/>
</dbReference>
<dbReference type="SUPFAM" id="SSF50156">
    <property type="entry name" value="PDZ domain-like"/>
    <property type="match status" value="1"/>
</dbReference>
<evidence type="ECO:0000313" key="6">
    <source>
        <dbReference type="EMBL" id="CAD8305069.1"/>
    </source>
</evidence>
<dbReference type="PROSITE" id="PS50106">
    <property type="entry name" value="PDZ"/>
    <property type="match status" value="1"/>
</dbReference>
<keyword evidence="1" id="KW-0479">Metal-binding</keyword>
<dbReference type="SUPFAM" id="SSF54292">
    <property type="entry name" value="2Fe-2S ferredoxin-like"/>
    <property type="match status" value="1"/>
</dbReference>
<evidence type="ECO:0000256" key="1">
    <source>
        <dbReference type="ARBA" id="ARBA00022714"/>
    </source>
</evidence>
<keyword evidence="1" id="KW-0408">Iron</keyword>
<dbReference type="CDD" id="cd00207">
    <property type="entry name" value="fer2"/>
    <property type="match status" value="1"/>
</dbReference>
<dbReference type="SMART" id="SM00228">
    <property type="entry name" value="PDZ"/>
    <property type="match status" value="1"/>
</dbReference>
<sequence length="229" mass="24732">MGAPRSFTLLLVVVTGILQMQVFGLLSKATNGRNFLHALGRDSRLESVGRGLARHDFSDMKEHDVILSKPLGIVLEESDEDEKGVIIAKIDPNGKAATTCKLERIDICKGDKILAVNGEDCTDFEFEDVMDRIVESPNEVTLSLGRPIGNVAVCWQNGVCVSCKPGEYYGNVAAEAMFQIEYSCRSGSCGTCEQAVSVDGGGVRYVRPCSTKVPKGPSLIVVLPTDRYG</sequence>